<dbReference type="InterPro" id="IPR051678">
    <property type="entry name" value="AGP_Transferase"/>
</dbReference>
<keyword evidence="3" id="KW-1185">Reference proteome</keyword>
<dbReference type="Gene3D" id="3.90.1200.10">
    <property type="match status" value="1"/>
</dbReference>
<evidence type="ECO:0000259" key="1">
    <source>
        <dbReference type="Pfam" id="PF01636"/>
    </source>
</evidence>
<evidence type="ECO:0000313" key="2">
    <source>
        <dbReference type="EMBL" id="GAA1656434.1"/>
    </source>
</evidence>
<organism evidence="2 3">
    <name type="scientific">Fodinicola feengrottensis</name>
    <dbReference type="NCBI Taxonomy" id="435914"/>
    <lineage>
        <taxon>Bacteria</taxon>
        <taxon>Bacillati</taxon>
        <taxon>Actinomycetota</taxon>
        <taxon>Actinomycetes</taxon>
        <taxon>Mycobacteriales</taxon>
        <taxon>Fodinicola</taxon>
    </lineage>
</organism>
<dbReference type="PANTHER" id="PTHR21310">
    <property type="entry name" value="AMINOGLYCOSIDE PHOSPHOTRANSFERASE-RELATED-RELATED"/>
    <property type="match status" value="1"/>
</dbReference>
<name>A0ABP4RNU5_9ACTN</name>
<dbReference type="SUPFAM" id="SSF56112">
    <property type="entry name" value="Protein kinase-like (PK-like)"/>
    <property type="match status" value="1"/>
</dbReference>
<evidence type="ECO:0000313" key="3">
    <source>
        <dbReference type="Proteomes" id="UP001500618"/>
    </source>
</evidence>
<dbReference type="InterPro" id="IPR011009">
    <property type="entry name" value="Kinase-like_dom_sf"/>
</dbReference>
<dbReference type="EMBL" id="BAAANY010000001">
    <property type="protein sequence ID" value="GAA1656434.1"/>
    <property type="molecule type" value="Genomic_DNA"/>
</dbReference>
<accession>A0ABP4RNU5</accession>
<feature type="domain" description="Aminoglycoside phosphotransferase" evidence="1">
    <location>
        <begin position="38"/>
        <end position="250"/>
    </location>
</feature>
<proteinExistence type="predicted"/>
<comment type="caution">
    <text evidence="2">The sequence shown here is derived from an EMBL/GenBank/DDBJ whole genome shotgun (WGS) entry which is preliminary data.</text>
</comment>
<reference evidence="3" key="1">
    <citation type="journal article" date="2019" name="Int. J. Syst. Evol. Microbiol.">
        <title>The Global Catalogue of Microorganisms (GCM) 10K type strain sequencing project: providing services to taxonomists for standard genome sequencing and annotation.</title>
        <authorList>
            <consortium name="The Broad Institute Genomics Platform"/>
            <consortium name="The Broad Institute Genome Sequencing Center for Infectious Disease"/>
            <person name="Wu L."/>
            <person name="Ma J."/>
        </authorList>
    </citation>
    <scope>NUCLEOTIDE SEQUENCE [LARGE SCALE GENOMIC DNA]</scope>
    <source>
        <strain evidence="3">JCM 14718</strain>
    </source>
</reference>
<dbReference type="RefSeq" id="WP_344306289.1">
    <property type="nucleotide sequence ID" value="NZ_BAAANY010000001.1"/>
</dbReference>
<sequence>MANWGDPALAPVRRLDARALVAALAADAGVRLEVLGPAPGGQVGAAYVRWPDGREGVLTCASPGSAGRLQRTDELLKLARLRGIPVPAYELIADLPDAVAIVQERLPGDQPDRADLPLVRAMVDLNERFAGLLADRPDVPAPELYLTKSGPGFCVHESLRVHSRRSQALLDWITEVGRQGPSTMSGDDLVHLDFHPENVLVRHNAISGIVDWDGIGRGDRHFGLVTLRFALVGGDPAAARWVDDRIDATLDDETLLLYQAHMSLRMVDWAIRHFTAADIERWLDFTEDLSRSWG</sequence>
<dbReference type="Proteomes" id="UP001500618">
    <property type="component" value="Unassembled WGS sequence"/>
</dbReference>
<gene>
    <name evidence="2" type="ORF">GCM10009765_02330</name>
</gene>
<dbReference type="Pfam" id="PF01636">
    <property type="entry name" value="APH"/>
    <property type="match status" value="1"/>
</dbReference>
<dbReference type="InterPro" id="IPR002575">
    <property type="entry name" value="Aminoglycoside_PTrfase"/>
</dbReference>
<protein>
    <recommendedName>
        <fullName evidence="1">Aminoglycoside phosphotransferase domain-containing protein</fullName>
    </recommendedName>
</protein>